<dbReference type="AlphaFoldDB" id="A0A9D1IFM9"/>
<organism evidence="11 12">
    <name type="scientific">Candidatus Fimenecus excrementigallinarum</name>
    <dbReference type="NCBI Taxonomy" id="2840816"/>
    <lineage>
        <taxon>Bacteria</taxon>
        <taxon>Bacillati</taxon>
        <taxon>Bacillota</taxon>
        <taxon>Clostridia</taxon>
        <taxon>Candidatus Fimenecus</taxon>
    </lineage>
</organism>
<protein>
    <recommendedName>
        <fullName evidence="9">Histidinol-phosphate aminotransferase</fullName>
        <ecNumber evidence="9">2.6.1.9</ecNumber>
    </recommendedName>
    <alternativeName>
        <fullName evidence="9">Imidazole acetol-phosphate transaminase</fullName>
    </alternativeName>
</protein>
<evidence type="ECO:0000256" key="8">
    <source>
        <dbReference type="ARBA" id="ARBA00023102"/>
    </source>
</evidence>
<dbReference type="Gene3D" id="3.90.1150.10">
    <property type="entry name" value="Aspartate Aminotransferase, domain 1"/>
    <property type="match status" value="1"/>
</dbReference>
<evidence type="ECO:0000313" key="11">
    <source>
        <dbReference type="EMBL" id="HIU36398.1"/>
    </source>
</evidence>
<dbReference type="Proteomes" id="UP000824071">
    <property type="component" value="Unassembled WGS sequence"/>
</dbReference>
<reference evidence="11" key="1">
    <citation type="submission" date="2020-10" db="EMBL/GenBank/DDBJ databases">
        <authorList>
            <person name="Gilroy R."/>
        </authorList>
    </citation>
    <scope>NUCLEOTIDE SEQUENCE</scope>
    <source>
        <strain evidence="11">ChiGjej1B1-19959</strain>
    </source>
</reference>
<dbReference type="InterPro" id="IPR015422">
    <property type="entry name" value="PyrdxlP-dep_Trfase_small"/>
</dbReference>
<accession>A0A9D1IFM9</accession>
<dbReference type="InterPro" id="IPR004839">
    <property type="entry name" value="Aminotransferase_I/II_large"/>
</dbReference>
<keyword evidence="7 9" id="KW-0663">Pyridoxal phosphate</keyword>
<evidence type="ECO:0000256" key="2">
    <source>
        <dbReference type="ARBA" id="ARBA00007970"/>
    </source>
</evidence>
<dbReference type="PANTHER" id="PTHR42885:SF2">
    <property type="entry name" value="HISTIDINOL-PHOSPHATE AMINOTRANSFERASE"/>
    <property type="match status" value="1"/>
</dbReference>
<comment type="catalytic activity">
    <reaction evidence="9">
        <text>L-histidinol phosphate + 2-oxoglutarate = 3-(imidazol-4-yl)-2-oxopropyl phosphate + L-glutamate</text>
        <dbReference type="Rhea" id="RHEA:23744"/>
        <dbReference type="ChEBI" id="CHEBI:16810"/>
        <dbReference type="ChEBI" id="CHEBI:29985"/>
        <dbReference type="ChEBI" id="CHEBI:57766"/>
        <dbReference type="ChEBI" id="CHEBI:57980"/>
        <dbReference type="EC" id="2.6.1.9"/>
    </reaction>
</comment>
<sequence length="354" mass="38747">MFELNEKIRNLKPYDPVTGSYQIRLDANESFVTPSQALREQMDEALCHLHFNRYPDPYAVELRQAFADLYGVPRDCVMAGNGSDEVITVVMNAFLQKGDTVVTLAPDFSMYGFYASLVECKTVAVPKNADCTVDADRVIETVRREKARMLVFSNPCNPTSLVLARETVRKIVSSVSALVVLDEAYMDFSDQSMLSEFAGYDNLLILKTCSKALGMAALRLGFAVGQQKLIDALQAAKSPYNVNALSQAVGTAVLLSPAYLASSVQRILESRDELYAGFCRLADAFPAAALEICEPAANFLYIRTPRAGAIFEALKAAGIIVRLFDGALRITAGRNYENEAVLRAAEDFLKGADA</sequence>
<keyword evidence="4 9" id="KW-0032">Aminotransferase</keyword>
<keyword evidence="5 9" id="KW-0028">Amino-acid biosynthesis</keyword>
<evidence type="ECO:0000256" key="5">
    <source>
        <dbReference type="ARBA" id="ARBA00022605"/>
    </source>
</evidence>
<dbReference type="InterPro" id="IPR015421">
    <property type="entry name" value="PyrdxlP-dep_Trfase_major"/>
</dbReference>
<comment type="pathway">
    <text evidence="9">Amino-acid biosynthesis; L-histidine biosynthesis; L-histidine from 5-phospho-alpha-D-ribose 1-diphosphate: step 7/9.</text>
</comment>
<comment type="cofactor">
    <cofactor evidence="1 9">
        <name>pyridoxal 5'-phosphate</name>
        <dbReference type="ChEBI" id="CHEBI:597326"/>
    </cofactor>
</comment>
<evidence type="ECO:0000256" key="3">
    <source>
        <dbReference type="ARBA" id="ARBA00011738"/>
    </source>
</evidence>
<dbReference type="InterPro" id="IPR015424">
    <property type="entry name" value="PyrdxlP-dep_Trfase"/>
</dbReference>
<dbReference type="Gene3D" id="3.40.640.10">
    <property type="entry name" value="Type I PLP-dependent aspartate aminotransferase-like (Major domain)"/>
    <property type="match status" value="1"/>
</dbReference>
<feature type="domain" description="Aminotransferase class I/classII large" evidence="10">
    <location>
        <begin position="22"/>
        <end position="340"/>
    </location>
</feature>
<proteinExistence type="inferred from homology"/>
<evidence type="ECO:0000313" key="12">
    <source>
        <dbReference type="Proteomes" id="UP000824071"/>
    </source>
</evidence>
<keyword evidence="6 9" id="KW-0808">Transferase</keyword>
<dbReference type="GO" id="GO:0000105">
    <property type="term" value="P:L-histidine biosynthetic process"/>
    <property type="evidence" value="ECO:0007669"/>
    <property type="project" value="UniProtKB-UniRule"/>
</dbReference>
<comment type="similarity">
    <text evidence="2 9">Belongs to the class-II pyridoxal-phosphate-dependent aminotransferase family. Histidinol-phosphate aminotransferase subfamily.</text>
</comment>
<dbReference type="EMBL" id="DVMW01000041">
    <property type="protein sequence ID" value="HIU36398.1"/>
    <property type="molecule type" value="Genomic_DNA"/>
</dbReference>
<dbReference type="PANTHER" id="PTHR42885">
    <property type="entry name" value="HISTIDINOL-PHOSPHATE AMINOTRANSFERASE-RELATED"/>
    <property type="match status" value="1"/>
</dbReference>
<evidence type="ECO:0000256" key="6">
    <source>
        <dbReference type="ARBA" id="ARBA00022679"/>
    </source>
</evidence>
<evidence type="ECO:0000256" key="7">
    <source>
        <dbReference type="ARBA" id="ARBA00022898"/>
    </source>
</evidence>
<dbReference type="InterPro" id="IPR005861">
    <property type="entry name" value="HisP_aminotrans"/>
</dbReference>
<dbReference type="HAMAP" id="MF_01023">
    <property type="entry name" value="HisC_aminotrans_2"/>
    <property type="match status" value="1"/>
</dbReference>
<dbReference type="EC" id="2.6.1.9" evidence="9"/>
<feature type="modified residue" description="N6-(pyridoxal phosphate)lysine" evidence="9">
    <location>
        <position position="211"/>
    </location>
</feature>
<evidence type="ECO:0000256" key="4">
    <source>
        <dbReference type="ARBA" id="ARBA00022576"/>
    </source>
</evidence>
<dbReference type="CDD" id="cd00609">
    <property type="entry name" value="AAT_like"/>
    <property type="match status" value="1"/>
</dbReference>
<evidence type="ECO:0000256" key="9">
    <source>
        <dbReference type="HAMAP-Rule" id="MF_01023"/>
    </source>
</evidence>
<dbReference type="GO" id="GO:0030170">
    <property type="term" value="F:pyridoxal phosphate binding"/>
    <property type="evidence" value="ECO:0007669"/>
    <property type="project" value="InterPro"/>
</dbReference>
<evidence type="ECO:0000256" key="1">
    <source>
        <dbReference type="ARBA" id="ARBA00001933"/>
    </source>
</evidence>
<comment type="subunit">
    <text evidence="3 9">Homodimer.</text>
</comment>
<dbReference type="GO" id="GO:0004400">
    <property type="term" value="F:histidinol-phosphate transaminase activity"/>
    <property type="evidence" value="ECO:0007669"/>
    <property type="project" value="UniProtKB-UniRule"/>
</dbReference>
<name>A0A9D1IFM9_9FIRM</name>
<dbReference type="Pfam" id="PF00155">
    <property type="entry name" value="Aminotran_1_2"/>
    <property type="match status" value="1"/>
</dbReference>
<reference evidence="11" key="2">
    <citation type="journal article" date="2021" name="PeerJ">
        <title>Extensive microbial diversity within the chicken gut microbiome revealed by metagenomics and culture.</title>
        <authorList>
            <person name="Gilroy R."/>
            <person name="Ravi A."/>
            <person name="Getino M."/>
            <person name="Pursley I."/>
            <person name="Horton D.L."/>
            <person name="Alikhan N.F."/>
            <person name="Baker D."/>
            <person name="Gharbi K."/>
            <person name="Hall N."/>
            <person name="Watson M."/>
            <person name="Adriaenssens E.M."/>
            <person name="Foster-Nyarko E."/>
            <person name="Jarju S."/>
            <person name="Secka A."/>
            <person name="Antonio M."/>
            <person name="Oren A."/>
            <person name="Chaudhuri R.R."/>
            <person name="La Ragione R."/>
            <person name="Hildebrand F."/>
            <person name="Pallen M.J."/>
        </authorList>
    </citation>
    <scope>NUCLEOTIDE SEQUENCE</scope>
    <source>
        <strain evidence="11">ChiGjej1B1-19959</strain>
    </source>
</reference>
<gene>
    <name evidence="9 11" type="primary">hisC</name>
    <name evidence="11" type="ORF">IAC53_07340</name>
</gene>
<comment type="caution">
    <text evidence="11">The sequence shown here is derived from an EMBL/GenBank/DDBJ whole genome shotgun (WGS) entry which is preliminary data.</text>
</comment>
<evidence type="ECO:0000259" key="10">
    <source>
        <dbReference type="Pfam" id="PF00155"/>
    </source>
</evidence>
<dbReference type="NCBIfam" id="TIGR01141">
    <property type="entry name" value="hisC"/>
    <property type="match status" value="1"/>
</dbReference>
<keyword evidence="8 9" id="KW-0368">Histidine biosynthesis</keyword>
<dbReference type="SUPFAM" id="SSF53383">
    <property type="entry name" value="PLP-dependent transferases"/>
    <property type="match status" value="1"/>
</dbReference>